<evidence type="ECO:0000256" key="3">
    <source>
        <dbReference type="ARBA" id="ARBA00022679"/>
    </source>
</evidence>
<evidence type="ECO:0000313" key="11">
    <source>
        <dbReference type="Proteomes" id="UP000054097"/>
    </source>
</evidence>
<sequence>MQQGDAVDFLAENEHLLTDGERVGLWRDVVEGVSYLHSFNPQLVHGDLKPRNILIDDSGHARICDFKPIFMGSYSSAY</sequence>
<gene>
    <name evidence="10" type="ORF">M408DRAFT_331357</name>
</gene>
<organism evidence="10 11">
    <name type="scientific">Serendipita vermifera MAFF 305830</name>
    <dbReference type="NCBI Taxonomy" id="933852"/>
    <lineage>
        <taxon>Eukaryota</taxon>
        <taxon>Fungi</taxon>
        <taxon>Dikarya</taxon>
        <taxon>Basidiomycota</taxon>
        <taxon>Agaricomycotina</taxon>
        <taxon>Agaricomycetes</taxon>
        <taxon>Sebacinales</taxon>
        <taxon>Serendipitaceae</taxon>
        <taxon>Serendipita</taxon>
    </lineage>
</organism>
<feature type="domain" description="Protein kinase" evidence="9">
    <location>
        <begin position="1"/>
        <end position="78"/>
    </location>
</feature>
<evidence type="ECO:0000259" key="9">
    <source>
        <dbReference type="PROSITE" id="PS50011"/>
    </source>
</evidence>
<dbReference type="STRING" id="933852.A0A0C2X7M3"/>
<keyword evidence="11" id="KW-1185">Reference proteome</keyword>
<dbReference type="GO" id="GO:0004674">
    <property type="term" value="F:protein serine/threonine kinase activity"/>
    <property type="evidence" value="ECO:0007669"/>
    <property type="project" value="UniProtKB-KW"/>
</dbReference>
<proteinExistence type="predicted"/>
<dbReference type="PROSITE" id="PS00108">
    <property type="entry name" value="PROTEIN_KINASE_ST"/>
    <property type="match status" value="1"/>
</dbReference>
<keyword evidence="4" id="KW-0547">Nucleotide-binding</keyword>
<keyword evidence="5" id="KW-0418">Kinase</keyword>
<dbReference type="Gene3D" id="1.10.510.10">
    <property type="entry name" value="Transferase(Phosphotransferase) domain 1"/>
    <property type="match status" value="1"/>
</dbReference>
<dbReference type="PANTHER" id="PTHR22967:SF57">
    <property type="entry name" value="AUXILIN, ISOFORM A-RELATED"/>
    <property type="match status" value="1"/>
</dbReference>
<dbReference type="PANTHER" id="PTHR22967">
    <property type="entry name" value="SERINE/THREONINE PROTEIN KINASE"/>
    <property type="match status" value="1"/>
</dbReference>
<dbReference type="GO" id="GO:0005737">
    <property type="term" value="C:cytoplasm"/>
    <property type="evidence" value="ECO:0007669"/>
    <property type="project" value="TreeGrafter"/>
</dbReference>
<evidence type="ECO:0000256" key="8">
    <source>
        <dbReference type="ARBA" id="ARBA00048679"/>
    </source>
</evidence>
<keyword evidence="2" id="KW-0723">Serine/threonine-protein kinase</keyword>
<comment type="catalytic activity">
    <reaction evidence="7">
        <text>L-threonyl-[protein] + ATP = O-phospho-L-threonyl-[protein] + ADP + H(+)</text>
        <dbReference type="Rhea" id="RHEA:46608"/>
        <dbReference type="Rhea" id="RHEA-COMP:11060"/>
        <dbReference type="Rhea" id="RHEA-COMP:11605"/>
        <dbReference type="ChEBI" id="CHEBI:15378"/>
        <dbReference type="ChEBI" id="CHEBI:30013"/>
        <dbReference type="ChEBI" id="CHEBI:30616"/>
        <dbReference type="ChEBI" id="CHEBI:61977"/>
        <dbReference type="ChEBI" id="CHEBI:456216"/>
        <dbReference type="EC" id="2.7.11.1"/>
    </reaction>
</comment>
<protein>
    <recommendedName>
        <fullName evidence="1">non-specific serine/threonine protein kinase</fullName>
        <ecNumber evidence="1">2.7.11.1</ecNumber>
    </recommendedName>
</protein>
<evidence type="ECO:0000256" key="4">
    <source>
        <dbReference type="ARBA" id="ARBA00022741"/>
    </source>
</evidence>
<dbReference type="EC" id="2.7.11.1" evidence="1"/>
<dbReference type="SUPFAM" id="SSF56112">
    <property type="entry name" value="Protein kinase-like (PK-like)"/>
    <property type="match status" value="1"/>
</dbReference>
<comment type="catalytic activity">
    <reaction evidence="8">
        <text>L-seryl-[protein] + ATP = O-phospho-L-seryl-[protein] + ADP + H(+)</text>
        <dbReference type="Rhea" id="RHEA:17989"/>
        <dbReference type="Rhea" id="RHEA-COMP:9863"/>
        <dbReference type="Rhea" id="RHEA-COMP:11604"/>
        <dbReference type="ChEBI" id="CHEBI:15378"/>
        <dbReference type="ChEBI" id="CHEBI:29999"/>
        <dbReference type="ChEBI" id="CHEBI:30616"/>
        <dbReference type="ChEBI" id="CHEBI:83421"/>
        <dbReference type="ChEBI" id="CHEBI:456216"/>
        <dbReference type="EC" id="2.7.11.1"/>
    </reaction>
</comment>
<dbReference type="InterPro" id="IPR011009">
    <property type="entry name" value="Kinase-like_dom_sf"/>
</dbReference>
<evidence type="ECO:0000256" key="6">
    <source>
        <dbReference type="ARBA" id="ARBA00022840"/>
    </source>
</evidence>
<dbReference type="Proteomes" id="UP000054097">
    <property type="component" value="Unassembled WGS sequence"/>
</dbReference>
<dbReference type="Pfam" id="PF00069">
    <property type="entry name" value="Pkinase"/>
    <property type="match status" value="1"/>
</dbReference>
<dbReference type="InterPro" id="IPR008271">
    <property type="entry name" value="Ser/Thr_kinase_AS"/>
</dbReference>
<keyword evidence="3" id="KW-0808">Transferase</keyword>
<evidence type="ECO:0000256" key="7">
    <source>
        <dbReference type="ARBA" id="ARBA00047899"/>
    </source>
</evidence>
<dbReference type="HOGENOM" id="CLU_2623532_0_0_1"/>
<keyword evidence="6" id="KW-0067">ATP-binding</keyword>
<evidence type="ECO:0000313" key="10">
    <source>
        <dbReference type="EMBL" id="KIM25262.1"/>
    </source>
</evidence>
<dbReference type="GO" id="GO:0005524">
    <property type="term" value="F:ATP binding"/>
    <property type="evidence" value="ECO:0007669"/>
    <property type="project" value="UniProtKB-KW"/>
</dbReference>
<dbReference type="EMBL" id="KN824316">
    <property type="protein sequence ID" value="KIM25262.1"/>
    <property type="molecule type" value="Genomic_DNA"/>
</dbReference>
<reference evidence="10 11" key="1">
    <citation type="submission" date="2014-04" db="EMBL/GenBank/DDBJ databases">
        <authorList>
            <consortium name="DOE Joint Genome Institute"/>
            <person name="Kuo A."/>
            <person name="Zuccaro A."/>
            <person name="Kohler A."/>
            <person name="Nagy L.G."/>
            <person name="Floudas D."/>
            <person name="Copeland A."/>
            <person name="Barry K.W."/>
            <person name="Cichocki N."/>
            <person name="Veneault-Fourrey C."/>
            <person name="LaButti K."/>
            <person name="Lindquist E.A."/>
            <person name="Lipzen A."/>
            <person name="Lundell T."/>
            <person name="Morin E."/>
            <person name="Murat C."/>
            <person name="Sun H."/>
            <person name="Tunlid A."/>
            <person name="Henrissat B."/>
            <person name="Grigoriev I.V."/>
            <person name="Hibbett D.S."/>
            <person name="Martin F."/>
            <person name="Nordberg H.P."/>
            <person name="Cantor M.N."/>
            <person name="Hua S.X."/>
        </authorList>
    </citation>
    <scope>NUCLEOTIDE SEQUENCE [LARGE SCALE GENOMIC DNA]</scope>
    <source>
        <strain evidence="10 11">MAFF 305830</strain>
    </source>
</reference>
<evidence type="ECO:0000256" key="5">
    <source>
        <dbReference type="ARBA" id="ARBA00022777"/>
    </source>
</evidence>
<dbReference type="AlphaFoldDB" id="A0A0C2X7M3"/>
<dbReference type="PROSITE" id="PS50011">
    <property type="entry name" value="PROTEIN_KINASE_DOM"/>
    <property type="match status" value="1"/>
</dbReference>
<name>A0A0C2X7M3_SERVB</name>
<reference evidence="11" key="2">
    <citation type="submission" date="2015-01" db="EMBL/GenBank/DDBJ databases">
        <title>Evolutionary Origins and Diversification of the Mycorrhizal Mutualists.</title>
        <authorList>
            <consortium name="DOE Joint Genome Institute"/>
            <consortium name="Mycorrhizal Genomics Consortium"/>
            <person name="Kohler A."/>
            <person name="Kuo A."/>
            <person name="Nagy L.G."/>
            <person name="Floudas D."/>
            <person name="Copeland A."/>
            <person name="Barry K.W."/>
            <person name="Cichocki N."/>
            <person name="Veneault-Fourrey C."/>
            <person name="LaButti K."/>
            <person name="Lindquist E.A."/>
            <person name="Lipzen A."/>
            <person name="Lundell T."/>
            <person name="Morin E."/>
            <person name="Murat C."/>
            <person name="Riley R."/>
            <person name="Ohm R."/>
            <person name="Sun H."/>
            <person name="Tunlid A."/>
            <person name="Henrissat B."/>
            <person name="Grigoriev I.V."/>
            <person name="Hibbett D.S."/>
            <person name="Martin F."/>
        </authorList>
    </citation>
    <scope>NUCLEOTIDE SEQUENCE [LARGE SCALE GENOMIC DNA]</scope>
    <source>
        <strain evidence="11">MAFF 305830</strain>
    </source>
</reference>
<accession>A0A0C2X7M3</accession>
<evidence type="ECO:0000256" key="1">
    <source>
        <dbReference type="ARBA" id="ARBA00012513"/>
    </source>
</evidence>
<evidence type="ECO:0000256" key="2">
    <source>
        <dbReference type="ARBA" id="ARBA00022527"/>
    </source>
</evidence>
<dbReference type="OrthoDB" id="4062651at2759"/>
<dbReference type="InterPro" id="IPR000719">
    <property type="entry name" value="Prot_kinase_dom"/>
</dbReference>